<dbReference type="Proteomes" id="UP000824145">
    <property type="component" value="Unassembled WGS sequence"/>
</dbReference>
<dbReference type="AlphaFoldDB" id="A0A9D1MLG8"/>
<comment type="caution">
    <text evidence="1">The sequence shown here is derived from an EMBL/GenBank/DDBJ whole genome shotgun (WGS) entry which is preliminary data.</text>
</comment>
<keyword evidence="1" id="KW-0449">Lipoprotein</keyword>
<name>A0A9D1MLG8_9FIRM</name>
<accession>A0A9D1MLG8</accession>
<evidence type="ECO:0000313" key="1">
    <source>
        <dbReference type="EMBL" id="HIU62253.1"/>
    </source>
</evidence>
<dbReference type="Pfam" id="PF09580">
    <property type="entry name" value="Spore_YhcN_YlaJ"/>
    <property type="match status" value="1"/>
</dbReference>
<sequence>MNTLMAIVSFASLPCALFDADLTQFVCAYEGVEEAYCVMYEDIALVAAKVRPMFGRSEAQAYKNALKQAVKEEFSCREVVISTDSDIFYLAKKASESDLSEEEVRRLIGNALKRAGILE</sequence>
<proteinExistence type="predicted"/>
<protein>
    <submittedName>
        <fullName evidence="1">YhcN/YlaJ family sporulation lipoprotein</fullName>
    </submittedName>
</protein>
<gene>
    <name evidence="1" type="ORF">IAB07_00605</name>
</gene>
<dbReference type="EMBL" id="DVNJ01000001">
    <property type="protein sequence ID" value="HIU62253.1"/>
    <property type="molecule type" value="Genomic_DNA"/>
</dbReference>
<dbReference type="InterPro" id="IPR019076">
    <property type="entry name" value="Spore_lipoprot_YhcN/YlaJ-like"/>
</dbReference>
<organism evidence="1 2">
    <name type="scientific">Candidatus Caccalectryoclostridium excrementigallinarum</name>
    <dbReference type="NCBI Taxonomy" id="2840710"/>
    <lineage>
        <taxon>Bacteria</taxon>
        <taxon>Bacillati</taxon>
        <taxon>Bacillota</taxon>
        <taxon>Clostridia</taxon>
        <taxon>Christensenellales</taxon>
        <taxon>Christensenellaceae</taxon>
        <taxon>Christensenellaceae incertae sedis</taxon>
        <taxon>Candidatus Caccalectryoclostridium</taxon>
    </lineage>
</organism>
<evidence type="ECO:0000313" key="2">
    <source>
        <dbReference type="Proteomes" id="UP000824145"/>
    </source>
</evidence>
<reference evidence="1" key="1">
    <citation type="submission" date="2020-10" db="EMBL/GenBank/DDBJ databases">
        <authorList>
            <person name="Gilroy R."/>
        </authorList>
    </citation>
    <scope>NUCLEOTIDE SEQUENCE</scope>
    <source>
        <strain evidence="1">9366</strain>
    </source>
</reference>
<reference evidence="1" key="2">
    <citation type="journal article" date="2021" name="PeerJ">
        <title>Extensive microbial diversity within the chicken gut microbiome revealed by metagenomics and culture.</title>
        <authorList>
            <person name="Gilroy R."/>
            <person name="Ravi A."/>
            <person name="Getino M."/>
            <person name="Pursley I."/>
            <person name="Horton D.L."/>
            <person name="Alikhan N.F."/>
            <person name="Baker D."/>
            <person name="Gharbi K."/>
            <person name="Hall N."/>
            <person name="Watson M."/>
            <person name="Adriaenssens E.M."/>
            <person name="Foster-Nyarko E."/>
            <person name="Jarju S."/>
            <person name="Secka A."/>
            <person name="Antonio M."/>
            <person name="Oren A."/>
            <person name="Chaudhuri R.R."/>
            <person name="La Ragione R."/>
            <person name="Hildebrand F."/>
            <person name="Pallen M.J."/>
        </authorList>
    </citation>
    <scope>NUCLEOTIDE SEQUENCE</scope>
    <source>
        <strain evidence="1">9366</strain>
    </source>
</reference>